<feature type="transmembrane region" description="Helical" evidence="5">
    <location>
        <begin position="77"/>
        <end position="99"/>
    </location>
</feature>
<dbReference type="Pfam" id="PF04893">
    <property type="entry name" value="Yip1"/>
    <property type="match status" value="1"/>
</dbReference>
<comment type="subcellular location">
    <subcellularLocation>
        <location evidence="1">Membrane</location>
        <topology evidence="1">Multi-pass membrane protein</topology>
    </subcellularLocation>
</comment>
<dbReference type="RefSeq" id="WP_049994295.1">
    <property type="nucleotide sequence ID" value="NZ_CP031310.1"/>
</dbReference>
<organism evidence="7 8">
    <name type="scientific">Halapricum salinum</name>
    <dbReference type="NCBI Taxonomy" id="1457250"/>
    <lineage>
        <taxon>Archaea</taxon>
        <taxon>Methanobacteriati</taxon>
        <taxon>Methanobacteriota</taxon>
        <taxon>Stenosarchaea group</taxon>
        <taxon>Halobacteria</taxon>
        <taxon>Halobacteriales</taxon>
        <taxon>Haloarculaceae</taxon>
        <taxon>Halapricum</taxon>
    </lineage>
</organism>
<evidence type="ECO:0000256" key="2">
    <source>
        <dbReference type="ARBA" id="ARBA00022692"/>
    </source>
</evidence>
<protein>
    <recommendedName>
        <fullName evidence="6">Yip1 domain-containing protein</fullName>
    </recommendedName>
</protein>
<keyword evidence="8" id="KW-1185">Reference proteome</keyword>
<dbReference type="Proteomes" id="UP000296706">
    <property type="component" value="Chromosome"/>
</dbReference>
<evidence type="ECO:0000313" key="8">
    <source>
        <dbReference type="Proteomes" id="UP000296706"/>
    </source>
</evidence>
<keyword evidence="4 5" id="KW-0472">Membrane</keyword>
<dbReference type="OrthoDB" id="313310at2157"/>
<keyword evidence="2 5" id="KW-0812">Transmembrane</keyword>
<feature type="transmembrane region" description="Helical" evidence="5">
    <location>
        <begin position="142"/>
        <end position="160"/>
    </location>
</feature>
<dbReference type="EMBL" id="CP031310">
    <property type="protein sequence ID" value="QCC52840.1"/>
    <property type="molecule type" value="Genomic_DNA"/>
</dbReference>
<dbReference type="InterPro" id="IPR006977">
    <property type="entry name" value="Yip1_dom"/>
</dbReference>
<feature type="domain" description="Yip1" evidence="6">
    <location>
        <begin position="25"/>
        <end position="179"/>
    </location>
</feature>
<gene>
    <name evidence="7" type="ORF">DV733_00670</name>
</gene>
<dbReference type="AlphaFoldDB" id="A0A4D6HGB2"/>
<dbReference type="GO" id="GO:0016020">
    <property type="term" value="C:membrane"/>
    <property type="evidence" value="ECO:0007669"/>
    <property type="project" value="UniProtKB-SubCell"/>
</dbReference>
<name>A0A4D6HGB2_9EURY</name>
<keyword evidence="3 5" id="KW-1133">Transmembrane helix</keyword>
<feature type="transmembrane region" description="Helical" evidence="5">
    <location>
        <begin position="47"/>
        <end position="65"/>
    </location>
</feature>
<evidence type="ECO:0000256" key="3">
    <source>
        <dbReference type="ARBA" id="ARBA00022989"/>
    </source>
</evidence>
<dbReference type="GeneID" id="39846337"/>
<dbReference type="KEGG" id="hsn:DV733_00670"/>
<evidence type="ECO:0000259" key="6">
    <source>
        <dbReference type="Pfam" id="PF04893"/>
    </source>
</evidence>
<evidence type="ECO:0000256" key="1">
    <source>
        <dbReference type="ARBA" id="ARBA00004141"/>
    </source>
</evidence>
<proteinExistence type="predicted"/>
<reference evidence="7 8" key="1">
    <citation type="journal article" date="2019" name="Nat. Commun.">
        <title>A new type of DNA phosphorothioation-based antiviral system in archaea.</title>
        <authorList>
            <person name="Xiong L."/>
            <person name="Liu S."/>
            <person name="Chen S."/>
            <person name="Xiao Y."/>
            <person name="Zhu B."/>
            <person name="Gao Y."/>
            <person name="Zhang Y."/>
            <person name="Chen B."/>
            <person name="Luo J."/>
            <person name="Deng Z."/>
            <person name="Chen X."/>
            <person name="Wang L."/>
            <person name="Chen S."/>
        </authorList>
    </citation>
    <scope>NUCLEOTIDE SEQUENCE [LARGE SCALE GENOMIC DNA]</scope>
    <source>
        <strain evidence="7 8">CBA1105</strain>
    </source>
</reference>
<accession>A0A4D6HGB2</accession>
<feature type="transmembrane region" description="Helical" evidence="5">
    <location>
        <begin position="166"/>
        <end position="183"/>
    </location>
</feature>
<evidence type="ECO:0000256" key="4">
    <source>
        <dbReference type="ARBA" id="ARBA00023136"/>
    </source>
</evidence>
<dbReference type="STRING" id="1457250.GCA_000755225_02426"/>
<sequence>MTQWIENPEGGRDRGPRAVARAWVEVLIAPRRFFRAAVAPADQAPGLFFLIAVVVIAEGSRYALVPSSIEWIGGGPAGALLWLAVTAILIAPLALHLLVALQTVLLMALVPDRAGISETVQVMAYATAPCVFAGLPIPAVRVACAAYGTILLAVGIAVVHDAPYRRVVPAIAIPAAIGFGYGFRGFGAARRLVDWTVQNVGDVVGVLSI</sequence>
<evidence type="ECO:0000256" key="5">
    <source>
        <dbReference type="SAM" id="Phobius"/>
    </source>
</evidence>
<evidence type="ECO:0000313" key="7">
    <source>
        <dbReference type="EMBL" id="QCC52840.1"/>
    </source>
</evidence>